<dbReference type="PROSITE" id="PS01302">
    <property type="entry name" value="UPF0758"/>
    <property type="match status" value="1"/>
</dbReference>
<protein>
    <submittedName>
        <fullName evidence="8">DNA repair protein RadC</fullName>
    </submittedName>
</protein>
<dbReference type="InterPro" id="IPR020891">
    <property type="entry name" value="UPF0758_CS"/>
</dbReference>
<dbReference type="InterPro" id="IPR001405">
    <property type="entry name" value="UPF0758"/>
</dbReference>
<evidence type="ECO:0000256" key="5">
    <source>
        <dbReference type="ARBA" id="ARBA00022833"/>
    </source>
</evidence>
<dbReference type="AlphaFoldDB" id="A0A0R1XID1"/>
<evidence type="ECO:0000256" key="6">
    <source>
        <dbReference type="ARBA" id="ARBA00023049"/>
    </source>
</evidence>
<dbReference type="Proteomes" id="UP000051412">
    <property type="component" value="Unassembled WGS sequence"/>
</dbReference>
<evidence type="ECO:0000313" key="9">
    <source>
        <dbReference type="Proteomes" id="UP000051412"/>
    </source>
</evidence>
<evidence type="ECO:0000256" key="3">
    <source>
        <dbReference type="ARBA" id="ARBA00022723"/>
    </source>
</evidence>
<organism evidence="8 9">
    <name type="scientific">Limosilactobacillus panis DSM 6035</name>
    <dbReference type="NCBI Taxonomy" id="1423782"/>
    <lineage>
        <taxon>Bacteria</taxon>
        <taxon>Bacillati</taxon>
        <taxon>Bacillota</taxon>
        <taxon>Bacilli</taxon>
        <taxon>Lactobacillales</taxon>
        <taxon>Lactobacillaceae</taxon>
        <taxon>Limosilactobacillus</taxon>
    </lineage>
</organism>
<dbReference type="InterPro" id="IPR025657">
    <property type="entry name" value="RadC_JAB"/>
</dbReference>
<dbReference type="STRING" id="1423782.FD32_GL000296"/>
<dbReference type="RefSeq" id="WP_047769778.1">
    <property type="nucleotide sequence ID" value="NZ_AZGM01000076.1"/>
</dbReference>
<comment type="caution">
    <text evidence="8">The sequence shown here is derived from an EMBL/GenBank/DDBJ whole genome shotgun (WGS) entry which is preliminary data.</text>
</comment>
<evidence type="ECO:0000313" key="8">
    <source>
        <dbReference type="EMBL" id="KRM26707.1"/>
    </source>
</evidence>
<dbReference type="EMBL" id="AZGM01000076">
    <property type="protein sequence ID" value="KRM26707.1"/>
    <property type="molecule type" value="Genomic_DNA"/>
</dbReference>
<keyword evidence="2" id="KW-0645">Protease</keyword>
<sequence length="208" mass="23802">MLEVIHNDHYLDLLAKGICANTPERNQELVMKFWEMFPTLTSIKNMTDDERRAVLSWGPEMRCLLAAMELGQLVLKGHREILGHAYSSMALGREMIDYFLGEDQEGVTLACTDVHNEIIDLKTLFVGGQSECVLYPDRIFSYALRRSASGIIMIHNHPSGDVHPSAQDLAFAKRLDRGSRLLGLRLLDFIIVGRDRYYSWREKQQVHP</sequence>
<dbReference type="GO" id="GO:0046872">
    <property type="term" value="F:metal ion binding"/>
    <property type="evidence" value="ECO:0007669"/>
    <property type="project" value="UniProtKB-KW"/>
</dbReference>
<evidence type="ECO:0000256" key="2">
    <source>
        <dbReference type="ARBA" id="ARBA00022670"/>
    </source>
</evidence>
<dbReference type="SUPFAM" id="SSF102712">
    <property type="entry name" value="JAB1/MPN domain"/>
    <property type="match status" value="1"/>
</dbReference>
<keyword evidence="4" id="KW-0378">Hydrolase</keyword>
<reference evidence="8 9" key="1">
    <citation type="journal article" date="2015" name="Genome Announc.">
        <title>Expanding the biotechnology potential of lactobacilli through comparative genomics of 213 strains and associated genera.</title>
        <authorList>
            <person name="Sun Z."/>
            <person name="Harris H.M."/>
            <person name="McCann A."/>
            <person name="Guo C."/>
            <person name="Argimon S."/>
            <person name="Zhang W."/>
            <person name="Yang X."/>
            <person name="Jeffery I.B."/>
            <person name="Cooney J.C."/>
            <person name="Kagawa T.F."/>
            <person name="Liu W."/>
            <person name="Song Y."/>
            <person name="Salvetti E."/>
            <person name="Wrobel A."/>
            <person name="Rasinkangas P."/>
            <person name="Parkhill J."/>
            <person name="Rea M.C."/>
            <person name="O'Sullivan O."/>
            <person name="Ritari J."/>
            <person name="Douillard F.P."/>
            <person name="Paul Ross R."/>
            <person name="Yang R."/>
            <person name="Briner A.E."/>
            <person name="Felis G.E."/>
            <person name="de Vos W.M."/>
            <person name="Barrangou R."/>
            <person name="Klaenhammer T.R."/>
            <person name="Caufield P.W."/>
            <person name="Cui Y."/>
            <person name="Zhang H."/>
            <person name="O'Toole P.W."/>
        </authorList>
    </citation>
    <scope>NUCLEOTIDE SEQUENCE [LARGE SCALE GENOMIC DNA]</scope>
    <source>
        <strain evidence="8 9">DSM 6035</strain>
    </source>
</reference>
<dbReference type="GO" id="GO:0006508">
    <property type="term" value="P:proteolysis"/>
    <property type="evidence" value="ECO:0007669"/>
    <property type="project" value="UniProtKB-KW"/>
</dbReference>
<feature type="domain" description="MPN" evidence="7">
    <location>
        <begin position="68"/>
        <end position="206"/>
    </location>
</feature>
<dbReference type="OrthoDB" id="9804482at2"/>
<keyword evidence="3" id="KW-0479">Metal-binding</keyword>
<dbReference type="Gene3D" id="3.40.140.10">
    <property type="entry name" value="Cytidine Deaminase, domain 2"/>
    <property type="match status" value="1"/>
</dbReference>
<accession>A0A0R1XID1</accession>
<dbReference type="Pfam" id="PF04002">
    <property type="entry name" value="RadC"/>
    <property type="match status" value="1"/>
</dbReference>
<dbReference type="PATRIC" id="fig|1423782.4.peg.303"/>
<evidence type="ECO:0000259" key="7">
    <source>
        <dbReference type="PROSITE" id="PS50249"/>
    </source>
</evidence>
<dbReference type="InterPro" id="IPR037518">
    <property type="entry name" value="MPN"/>
</dbReference>
<keyword evidence="5" id="KW-0862">Zinc</keyword>
<evidence type="ECO:0000256" key="1">
    <source>
        <dbReference type="ARBA" id="ARBA00010243"/>
    </source>
</evidence>
<dbReference type="GO" id="GO:0008237">
    <property type="term" value="F:metallopeptidase activity"/>
    <property type="evidence" value="ECO:0007669"/>
    <property type="project" value="UniProtKB-KW"/>
</dbReference>
<proteinExistence type="inferred from homology"/>
<dbReference type="PROSITE" id="PS50249">
    <property type="entry name" value="MPN"/>
    <property type="match status" value="1"/>
</dbReference>
<gene>
    <name evidence="8" type="ORF">FD32_GL000296</name>
</gene>
<comment type="similarity">
    <text evidence="1">Belongs to the UPF0758 family.</text>
</comment>
<evidence type="ECO:0000256" key="4">
    <source>
        <dbReference type="ARBA" id="ARBA00022801"/>
    </source>
</evidence>
<keyword evidence="9" id="KW-1185">Reference proteome</keyword>
<keyword evidence="6" id="KW-0482">Metalloprotease</keyword>
<name>A0A0R1XID1_9LACO</name>
<dbReference type="PANTHER" id="PTHR30471">
    <property type="entry name" value="DNA REPAIR PROTEIN RADC"/>
    <property type="match status" value="1"/>
</dbReference>
<dbReference type="PANTHER" id="PTHR30471:SF3">
    <property type="entry name" value="UPF0758 PROTEIN YEES-RELATED"/>
    <property type="match status" value="1"/>
</dbReference>